<dbReference type="AlphaFoldDB" id="A0A428U7Q6"/>
<accession>A0A428U7Q6</accession>
<evidence type="ECO:0000313" key="3">
    <source>
        <dbReference type="EMBL" id="RSM10349.1"/>
    </source>
</evidence>
<comment type="caution">
    <text evidence="3">The sequence shown here is derived from an EMBL/GenBank/DDBJ whole genome shotgun (WGS) entry which is preliminary data.</text>
</comment>
<feature type="transmembrane region" description="Helical" evidence="1">
    <location>
        <begin position="224"/>
        <end position="243"/>
    </location>
</feature>
<organism evidence="3 4">
    <name type="scientific">Fusarium ambrosium</name>
    <dbReference type="NCBI Taxonomy" id="131363"/>
    <lineage>
        <taxon>Eukaryota</taxon>
        <taxon>Fungi</taxon>
        <taxon>Dikarya</taxon>
        <taxon>Ascomycota</taxon>
        <taxon>Pezizomycotina</taxon>
        <taxon>Sordariomycetes</taxon>
        <taxon>Hypocreomycetidae</taxon>
        <taxon>Hypocreales</taxon>
        <taxon>Nectriaceae</taxon>
        <taxon>Fusarium</taxon>
        <taxon>Fusarium solani species complex</taxon>
    </lineage>
</organism>
<reference evidence="3 4" key="1">
    <citation type="submission" date="2017-06" db="EMBL/GenBank/DDBJ databases">
        <title>Cmopartive genomic analysis of Ambrosia Fusariam Clade fungi.</title>
        <authorList>
            <person name="Stajich J.E."/>
            <person name="Carrillo J."/>
            <person name="Kijimoto T."/>
            <person name="Eskalen A."/>
            <person name="O'Donnell K."/>
            <person name="Kasson M."/>
        </authorList>
    </citation>
    <scope>NUCLEOTIDE SEQUENCE [LARGE SCALE GENOMIC DNA]</scope>
    <source>
        <strain evidence="3 4">NRRL 20438</strain>
    </source>
</reference>
<keyword evidence="1" id="KW-1133">Transmembrane helix</keyword>
<keyword evidence="1" id="KW-0472">Membrane</keyword>
<dbReference type="Pfam" id="PF22893">
    <property type="entry name" value="ULD_2"/>
    <property type="match status" value="1"/>
</dbReference>
<evidence type="ECO:0000313" key="4">
    <source>
        <dbReference type="Proteomes" id="UP000288429"/>
    </source>
</evidence>
<evidence type="ECO:0000256" key="1">
    <source>
        <dbReference type="SAM" id="Phobius"/>
    </source>
</evidence>
<evidence type="ECO:0000259" key="2">
    <source>
        <dbReference type="Pfam" id="PF22893"/>
    </source>
</evidence>
<dbReference type="Proteomes" id="UP000288429">
    <property type="component" value="Unassembled WGS sequence"/>
</dbReference>
<dbReference type="InterPro" id="IPR054464">
    <property type="entry name" value="ULD_fung"/>
</dbReference>
<gene>
    <name evidence="3" type="ORF">CDV31_007225</name>
</gene>
<name>A0A428U7Q6_9HYPO</name>
<proteinExistence type="predicted"/>
<dbReference type="EMBL" id="NIZV01000087">
    <property type="protein sequence ID" value="RSM10349.1"/>
    <property type="molecule type" value="Genomic_DNA"/>
</dbReference>
<keyword evidence="4" id="KW-1185">Reference proteome</keyword>
<feature type="domain" description="Ubiquitin-like" evidence="2">
    <location>
        <begin position="258"/>
        <end position="342"/>
    </location>
</feature>
<keyword evidence="1" id="KW-0812">Transmembrane</keyword>
<sequence>MSDPFSIASGSAGLVSLGLTLCKGLAEYISSIKGHGGDVRHVEQKLNNLQMFLGIIETTLKDLSRSQGIRPPIDAIKVIETVLGQSKDGMARLRGYLEECSGDGSSNLLTARKKAVFYFRRGTLKELEGMLDGILDLFSPSLTLLSLRLSSSNYQQIAGHMLSSNTQLLELRSSTTSIKNRLSDASKTIDTLSENFTTAQESWQLTARQVQEIAMDLRNLFPNLLSFLVVVTIPLLHGFFLIMSRALQDIPRSILSLSTDNIQFEDMLGRSFSLQFSLACEWQVFEAFLITRLENTPGEDSVTSGRYHLLHGSNNMVLPKSRQGWANSIFPGAKVLMSLQVHNRIPRLCPKCGSKLIHENRGLVIKCATIGCWTAFEEFRRIAWEVYREHSPVNFLNVTGSYTGFQTMDLRPFTRVHFITDFPKEMGERLTKKMLQQGHDDLT</sequence>
<protein>
    <recommendedName>
        <fullName evidence="2">Ubiquitin-like domain-containing protein</fullName>
    </recommendedName>
</protein>